<evidence type="ECO:0000256" key="7">
    <source>
        <dbReference type="ARBA" id="ARBA00022840"/>
    </source>
</evidence>
<gene>
    <name evidence="10" type="primary">folK</name>
    <name evidence="10" type="ORF">H4Q31_20590</name>
</gene>
<dbReference type="GO" id="GO:0046654">
    <property type="term" value="P:tetrahydrofolate biosynthetic process"/>
    <property type="evidence" value="ECO:0007669"/>
    <property type="project" value="UniProtKB-UniPathway"/>
</dbReference>
<dbReference type="Pfam" id="PF01288">
    <property type="entry name" value="HPPK"/>
    <property type="match status" value="1"/>
</dbReference>
<keyword evidence="6 10" id="KW-0418">Kinase</keyword>
<dbReference type="Gene3D" id="3.30.70.560">
    <property type="entry name" value="7,8-Dihydro-6-hydroxymethylpterin-pyrophosphokinase HPPK"/>
    <property type="match status" value="1"/>
</dbReference>
<dbReference type="RefSeq" id="WP_185180943.1">
    <property type="nucleotide sequence ID" value="NZ_CBCSEP010000022.1"/>
</dbReference>
<dbReference type="GO" id="GO:0016301">
    <property type="term" value="F:kinase activity"/>
    <property type="evidence" value="ECO:0007669"/>
    <property type="project" value="UniProtKB-KW"/>
</dbReference>
<keyword evidence="11" id="KW-1185">Reference proteome</keyword>
<comment type="catalytic activity">
    <reaction evidence="1">
        <text>6-hydroxymethyl-7,8-dihydropterin + ATP = (7,8-dihydropterin-6-yl)methyl diphosphate + AMP + H(+)</text>
        <dbReference type="Rhea" id="RHEA:11412"/>
        <dbReference type="ChEBI" id="CHEBI:15378"/>
        <dbReference type="ChEBI" id="CHEBI:30616"/>
        <dbReference type="ChEBI" id="CHEBI:44841"/>
        <dbReference type="ChEBI" id="CHEBI:72950"/>
        <dbReference type="ChEBI" id="CHEBI:456215"/>
        <dbReference type="EC" id="2.7.6.3"/>
    </reaction>
</comment>
<evidence type="ECO:0000256" key="1">
    <source>
        <dbReference type="ARBA" id="ARBA00000198"/>
    </source>
</evidence>
<dbReference type="PROSITE" id="PS00794">
    <property type="entry name" value="HPPK"/>
    <property type="match status" value="1"/>
</dbReference>
<dbReference type="EC" id="2.7.6.3" evidence="3"/>
<comment type="pathway">
    <text evidence="2">Cofactor biosynthesis; tetrahydrofolate biosynthesis; 2-amino-4-hydroxy-6-hydroxymethyl-7,8-dihydropteridine diphosphate from 7,8-dihydroneopterin triphosphate: step 4/4.</text>
</comment>
<dbReference type="InterPro" id="IPR035907">
    <property type="entry name" value="Hppk_sf"/>
</dbReference>
<evidence type="ECO:0000256" key="6">
    <source>
        <dbReference type="ARBA" id="ARBA00022777"/>
    </source>
</evidence>
<dbReference type="NCBIfam" id="TIGR01498">
    <property type="entry name" value="folK"/>
    <property type="match status" value="1"/>
</dbReference>
<keyword evidence="5" id="KW-0547">Nucleotide-binding</keyword>
<proteinExistence type="predicted"/>
<keyword evidence="4 10" id="KW-0808">Transferase</keyword>
<dbReference type="CDD" id="cd00483">
    <property type="entry name" value="HPPK"/>
    <property type="match status" value="1"/>
</dbReference>
<dbReference type="GO" id="GO:0046656">
    <property type="term" value="P:folic acid biosynthetic process"/>
    <property type="evidence" value="ECO:0007669"/>
    <property type="project" value="UniProtKB-KW"/>
</dbReference>
<evidence type="ECO:0000313" key="11">
    <source>
        <dbReference type="Proteomes" id="UP000574133"/>
    </source>
</evidence>
<protein>
    <recommendedName>
        <fullName evidence="3">2-amino-4-hydroxy-6-hydroxymethyldihydropteridine diphosphokinase</fullName>
        <ecNumber evidence="3">2.7.6.3</ecNumber>
    </recommendedName>
</protein>
<evidence type="ECO:0000256" key="8">
    <source>
        <dbReference type="ARBA" id="ARBA00022909"/>
    </source>
</evidence>
<organism evidence="10 11">
    <name type="scientific">Cohnella lubricantis</name>
    <dbReference type="NCBI Taxonomy" id="2163172"/>
    <lineage>
        <taxon>Bacteria</taxon>
        <taxon>Bacillati</taxon>
        <taxon>Bacillota</taxon>
        <taxon>Bacilli</taxon>
        <taxon>Bacillales</taxon>
        <taxon>Paenibacillaceae</taxon>
        <taxon>Cohnella</taxon>
    </lineage>
</organism>
<dbReference type="GO" id="GO:0003848">
    <property type="term" value="F:2-amino-4-hydroxy-6-hydroxymethyldihydropteridine diphosphokinase activity"/>
    <property type="evidence" value="ECO:0007669"/>
    <property type="project" value="UniProtKB-EC"/>
</dbReference>
<dbReference type="GO" id="GO:0005524">
    <property type="term" value="F:ATP binding"/>
    <property type="evidence" value="ECO:0007669"/>
    <property type="project" value="UniProtKB-KW"/>
</dbReference>
<evidence type="ECO:0000256" key="3">
    <source>
        <dbReference type="ARBA" id="ARBA00013253"/>
    </source>
</evidence>
<dbReference type="Proteomes" id="UP000574133">
    <property type="component" value="Unassembled WGS sequence"/>
</dbReference>
<sequence length="186" mass="21188">MATSFPQRIECEVWEAYAALGANLGDREASLREAVRRLNDTQGVEVRRISRIYETDPVGYTEQPAFLNMAVALGTTLEPVQLLREMLGIEQEMGRVRDIRWGPRVIDLDLLLYEGAKLETEELELPHPRMGERAFVLVPLRDVWAKDAAFPWESMTTEAAMRREGIREWAPSRKAAATGKELEQEC</sequence>
<evidence type="ECO:0000256" key="4">
    <source>
        <dbReference type="ARBA" id="ARBA00022679"/>
    </source>
</evidence>
<feature type="domain" description="7,8-dihydro-6-hydroxymethylpterin-pyrophosphokinase" evidence="9">
    <location>
        <begin position="100"/>
        <end position="111"/>
    </location>
</feature>
<dbReference type="InterPro" id="IPR000550">
    <property type="entry name" value="Hppk"/>
</dbReference>
<reference evidence="10 11" key="1">
    <citation type="submission" date="2020-08" db="EMBL/GenBank/DDBJ databases">
        <title>Cohnella phylogeny.</title>
        <authorList>
            <person name="Dunlap C."/>
        </authorList>
    </citation>
    <scope>NUCLEOTIDE SEQUENCE [LARGE SCALE GENOMIC DNA]</scope>
    <source>
        <strain evidence="10 11">DSM 103658</strain>
    </source>
</reference>
<dbReference type="UniPathway" id="UPA00077">
    <property type="reaction ID" value="UER00155"/>
</dbReference>
<evidence type="ECO:0000259" key="9">
    <source>
        <dbReference type="PROSITE" id="PS00794"/>
    </source>
</evidence>
<accession>A0A841THQ8</accession>
<keyword evidence="7" id="KW-0067">ATP-binding</keyword>
<dbReference type="EMBL" id="JACJVN010000100">
    <property type="protein sequence ID" value="MBB6679685.1"/>
    <property type="molecule type" value="Genomic_DNA"/>
</dbReference>
<keyword evidence="8" id="KW-0289">Folate biosynthesis</keyword>
<name>A0A841THQ8_9BACL</name>
<comment type="caution">
    <text evidence="10">The sequence shown here is derived from an EMBL/GenBank/DDBJ whole genome shotgun (WGS) entry which is preliminary data.</text>
</comment>
<dbReference type="PANTHER" id="PTHR43071:SF1">
    <property type="entry name" value="2-AMINO-4-HYDROXY-6-HYDROXYMETHYLDIHYDROPTERIDINE PYROPHOSPHOKINASE"/>
    <property type="match status" value="1"/>
</dbReference>
<evidence type="ECO:0000256" key="5">
    <source>
        <dbReference type="ARBA" id="ARBA00022741"/>
    </source>
</evidence>
<dbReference type="PANTHER" id="PTHR43071">
    <property type="entry name" value="2-AMINO-4-HYDROXY-6-HYDROXYMETHYLDIHYDROPTERIDINE PYROPHOSPHOKINASE"/>
    <property type="match status" value="1"/>
</dbReference>
<evidence type="ECO:0000256" key="2">
    <source>
        <dbReference type="ARBA" id="ARBA00005051"/>
    </source>
</evidence>
<evidence type="ECO:0000313" key="10">
    <source>
        <dbReference type="EMBL" id="MBB6679685.1"/>
    </source>
</evidence>
<dbReference type="SUPFAM" id="SSF55083">
    <property type="entry name" value="6-hydroxymethyl-7,8-dihydropterin pyrophosphokinase, HPPK"/>
    <property type="match status" value="1"/>
</dbReference>
<dbReference type="AlphaFoldDB" id="A0A841THQ8"/>